<evidence type="ECO:0000313" key="1">
    <source>
        <dbReference type="EMBL" id="GAA5496072.1"/>
    </source>
</evidence>
<gene>
    <name evidence="1" type="ORF">Rhal01_02253</name>
</gene>
<organism evidence="1 2">
    <name type="scientific">Rubritalea halochordaticola</name>
    <dbReference type="NCBI Taxonomy" id="714537"/>
    <lineage>
        <taxon>Bacteria</taxon>
        <taxon>Pseudomonadati</taxon>
        <taxon>Verrucomicrobiota</taxon>
        <taxon>Verrucomicrobiia</taxon>
        <taxon>Verrucomicrobiales</taxon>
        <taxon>Rubritaleaceae</taxon>
        <taxon>Rubritalea</taxon>
    </lineage>
</organism>
<comment type="caution">
    <text evidence="1">The sequence shown here is derived from an EMBL/GenBank/DDBJ whole genome shotgun (WGS) entry which is preliminary data.</text>
</comment>
<dbReference type="Pfam" id="PF13650">
    <property type="entry name" value="Asp_protease_2"/>
    <property type="match status" value="2"/>
</dbReference>
<sequence length="305" mass="32965">MKKKYSIITAIAALGVALSPISGLAGKVEYKAYKVTLTDSLGHFFAPLKIEGKDANFMFDSGAGAYFVASKDFAKSLNKGLEPVAAGQMIDGARTQYGTKFTSLAFGEIKTLHQVQSFVTDLGEHGSLTLDGKKTPVDGLVGSPLMKHLRLSLDYANSTVLFAPKNAKKGTLAYNKKQRGDILIKAHEGPGSRPYVPVTIDGKKFLFLVDSGAAVNILTPEARKHLGIRKVKRIGGMQTVEVKNPQIGHLQLSSLPFVIQKMKAGVIKAEGFEFGGILGSRSLRQYKATLDFDSYHLIFDKSLKG</sequence>
<dbReference type="EMBL" id="BAABRL010000006">
    <property type="protein sequence ID" value="GAA5496072.1"/>
    <property type="molecule type" value="Genomic_DNA"/>
</dbReference>
<evidence type="ECO:0000313" key="2">
    <source>
        <dbReference type="Proteomes" id="UP001424741"/>
    </source>
</evidence>
<evidence type="ECO:0008006" key="3">
    <source>
        <dbReference type="Google" id="ProtNLM"/>
    </source>
</evidence>
<name>A0ABP9V622_9BACT</name>
<keyword evidence="2" id="KW-1185">Reference proteome</keyword>
<dbReference type="SUPFAM" id="SSF50630">
    <property type="entry name" value="Acid proteases"/>
    <property type="match status" value="1"/>
</dbReference>
<dbReference type="CDD" id="cd05483">
    <property type="entry name" value="retropepsin_like_bacteria"/>
    <property type="match status" value="1"/>
</dbReference>
<proteinExistence type="predicted"/>
<dbReference type="InterPro" id="IPR021109">
    <property type="entry name" value="Peptidase_aspartic_dom_sf"/>
</dbReference>
<reference evidence="1 2" key="1">
    <citation type="submission" date="2024-02" db="EMBL/GenBank/DDBJ databases">
        <title>Rubritalea halochordaticola NBRC 107102.</title>
        <authorList>
            <person name="Ichikawa N."/>
            <person name="Katano-Makiyama Y."/>
            <person name="Hidaka K."/>
        </authorList>
    </citation>
    <scope>NUCLEOTIDE SEQUENCE [LARGE SCALE GENOMIC DNA]</scope>
    <source>
        <strain evidence="1 2">NBRC 107102</strain>
    </source>
</reference>
<dbReference type="Gene3D" id="2.40.70.10">
    <property type="entry name" value="Acid Proteases"/>
    <property type="match status" value="2"/>
</dbReference>
<dbReference type="Proteomes" id="UP001424741">
    <property type="component" value="Unassembled WGS sequence"/>
</dbReference>
<dbReference type="InterPro" id="IPR034122">
    <property type="entry name" value="Retropepsin-like_bacterial"/>
</dbReference>
<dbReference type="PROSITE" id="PS00141">
    <property type="entry name" value="ASP_PROTEASE"/>
    <property type="match status" value="1"/>
</dbReference>
<protein>
    <recommendedName>
        <fullName evidence="3">Aspartyl protease</fullName>
    </recommendedName>
</protein>
<dbReference type="InterPro" id="IPR001969">
    <property type="entry name" value="Aspartic_peptidase_AS"/>
</dbReference>
<dbReference type="RefSeq" id="WP_346188799.1">
    <property type="nucleotide sequence ID" value="NZ_BAABRL010000006.1"/>
</dbReference>
<accession>A0ABP9V622</accession>